<evidence type="ECO:0000256" key="4">
    <source>
        <dbReference type="ARBA" id="ARBA00022989"/>
    </source>
</evidence>
<evidence type="ECO:0000256" key="3">
    <source>
        <dbReference type="ARBA" id="ARBA00022692"/>
    </source>
</evidence>
<protein>
    <recommendedName>
        <fullName evidence="6">Na(+)/H(+) antiporter NhaA</fullName>
    </recommendedName>
    <alternativeName>
        <fullName evidence="6">Sodium/proton antiporter NhaA</fullName>
    </alternativeName>
</protein>
<dbReference type="Proteomes" id="UP001279642">
    <property type="component" value="Unassembled WGS sequence"/>
</dbReference>
<dbReference type="PANTHER" id="PTHR30341:SF0">
    <property type="entry name" value="NA(+)_H(+) ANTIPORTER NHAA"/>
    <property type="match status" value="1"/>
</dbReference>
<keyword evidence="6" id="KW-0813">Transport</keyword>
<dbReference type="PANTHER" id="PTHR30341">
    <property type="entry name" value="SODIUM ION/PROTON ANTIPORTER NHAA-RELATED"/>
    <property type="match status" value="1"/>
</dbReference>
<feature type="transmembrane region" description="Helical" evidence="6">
    <location>
        <begin position="341"/>
        <end position="366"/>
    </location>
</feature>
<sequence length="461" mass="48639">MNDGFNRLPKELADHFTKPFARFLRIEAAAGAILLFFAVSAFAVSNSPWSNAFLAFWDTSIGLTFGSSGYSHSLKHWINEGLMTLFFFVVALELKRELVLGELRNPRIAALSFAAALGGMLVPAGVFLILQSSGPAAHGWGTVVATDTAFLIACLAVLGSRVPHSLRLFLLSLAIFDDIGAILVVALGYGHALDWRALALAALGLAIVFGMARLGVRAIALYVVAGILIWLALDASGIHATLTGVLLGLMTPTKVWISNRRLNAILDRVFTSGDVRQAGDRAERRALQLAGIATREAISPVERLESALHPWVGFAILPLFAFANAGVTLSTADLRGTVATAIFLGFVFGKPVGVLSLSFLAVRLGMATRPPDLSWSTLGAGGLLTGIGFTMALLIAEAAFSQDVLSGAKIGILSASIVSAVVGILALAWLTRKPPQASGDMINSGGSPHVSRHPQNSHSDR</sequence>
<feature type="transmembrane region" description="Helical" evidence="6">
    <location>
        <begin position="311"/>
        <end position="329"/>
    </location>
</feature>
<comment type="catalytic activity">
    <reaction evidence="6">
        <text>Na(+)(in) + 2 H(+)(out) = Na(+)(out) + 2 H(+)(in)</text>
        <dbReference type="Rhea" id="RHEA:29251"/>
        <dbReference type="ChEBI" id="CHEBI:15378"/>
        <dbReference type="ChEBI" id="CHEBI:29101"/>
    </reaction>
</comment>
<feature type="transmembrane region" description="Helical" evidence="6">
    <location>
        <begin position="412"/>
        <end position="431"/>
    </location>
</feature>
<comment type="function">
    <text evidence="6">Na(+)/H(+) antiporter that extrudes sodium in exchange for external protons.</text>
</comment>
<feature type="region of interest" description="Disordered" evidence="7">
    <location>
        <begin position="438"/>
        <end position="461"/>
    </location>
</feature>
<reference evidence="8 9" key="1">
    <citation type="journal article" date="2016" name="Antonie Van Leeuwenhoek">
        <title>Dongia soli sp. nov., isolated from soil from Dokdo, Korea.</title>
        <authorList>
            <person name="Kim D.U."/>
            <person name="Lee H."/>
            <person name="Kim H."/>
            <person name="Kim S.G."/>
            <person name="Ka J.O."/>
        </authorList>
    </citation>
    <scope>NUCLEOTIDE SEQUENCE [LARGE SCALE GENOMIC DNA]</scope>
    <source>
        <strain evidence="8 9">D78</strain>
    </source>
</reference>
<feature type="transmembrane region" description="Helical" evidence="6">
    <location>
        <begin position="170"/>
        <end position="189"/>
    </location>
</feature>
<comment type="similarity">
    <text evidence="6">Belongs to the NhaA Na(+)/H(+) (TC 2.A.33) antiporter family.</text>
</comment>
<evidence type="ECO:0000256" key="5">
    <source>
        <dbReference type="ARBA" id="ARBA00023136"/>
    </source>
</evidence>
<feature type="transmembrane region" description="Helical" evidence="6">
    <location>
        <begin position="77"/>
        <end position="96"/>
    </location>
</feature>
<gene>
    <name evidence="6 8" type="primary">nhaA</name>
    <name evidence="8" type="ORF">SMD27_14775</name>
</gene>
<feature type="transmembrane region" description="Helical" evidence="6">
    <location>
        <begin position="195"/>
        <end position="212"/>
    </location>
</feature>
<dbReference type="EMBL" id="JAXCLW010000003">
    <property type="protein sequence ID" value="MDY0884108.1"/>
    <property type="molecule type" value="Genomic_DNA"/>
</dbReference>
<evidence type="ECO:0000313" key="8">
    <source>
        <dbReference type="EMBL" id="MDY0884108.1"/>
    </source>
</evidence>
<evidence type="ECO:0000256" key="1">
    <source>
        <dbReference type="ARBA" id="ARBA00004429"/>
    </source>
</evidence>
<dbReference type="HAMAP" id="MF_01844">
    <property type="entry name" value="NhaA"/>
    <property type="match status" value="1"/>
</dbReference>
<organism evidence="8 9">
    <name type="scientific">Dongia soli</name>
    <dbReference type="NCBI Taxonomy" id="600628"/>
    <lineage>
        <taxon>Bacteria</taxon>
        <taxon>Pseudomonadati</taxon>
        <taxon>Pseudomonadota</taxon>
        <taxon>Alphaproteobacteria</taxon>
        <taxon>Rhodospirillales</taxon>
        <taxon>Dongiaceae</taxon>
        <taxon>Dongia</taxon>
    </lineage>
</organism>
<dbReference type="NCBIfam" id="TIGR00773">
    <property type="entry name" value="NhaA"/>
    <property type="match status" value="1"/>
</dbReference>
<dbReference type="Pfam" id="PF06965">
    <property type="entry name" value="Na_H_antiport_1"/>
    <property type="match status" value="1"/>
</dbReference>
<keyword evidence="2 6" id="KW-1003">Cell membrane</keyword>
<dbReference type="InterPro" id="IPR004670">
    <property type="entry name" value="NhaA"/>
</dbReference>
<keyword evidence="6" id="KW-0050">Antiport</keyword>
<dbReference type="InterPro" id="IPR023171">
    <property type="entry name" value="Na/H_antiporter_dom_sf"/>
</dbReference>
<keyword evidence="6" id="KW-0915">Sodium</keyword>
<comment type="subcellular location">
    <subcellularLocation>
        <location evidence="1">Cell inner membrane</location>
        <topology evidence="1">Multi-pass membrane protein</topology>
    </subcellularLocation>
    <subcellularLocation>
        <location evidence="6">Cell membrane</location>
        <topology evidence="6">Multi-pass membrane protein</topology>
    </subcellularLocation>
</comment>
<feature type="transmembrane region" description="Helical" evidence="6">
    <location>
        <begin position="219"/>
        <end position="242"/>
    </location>
</feature>
<keyword evidence="4 6" id="KW-1133">Transmembrane helix</keyword>
<evidence type="ECO:0000256" key="7">
    <source>
        <dbReference type="SAM" id="MobiDB-lite"/>
    </source>
</evidence>
<keyword evidence="6" id="KW-0406">Ion transport</keyword>
<feature type="transmembrane region" description="Helical" evidence="6">
    <location>
        <begin position="108"/>
        <end position="130"/>
    </location>
</feature>
<feature type="transmembrane region" description="Helical" evidence="6">
    <location>
        <begin position="378"/>
        <end position="400"/>
    </location>
</feature>
<dbReference type="Gene3D" id="1.20.1530.10">
    <property type="entry name" value="Na+/H+ antiporter like domain"/>
    <property type="match status" value="1"/>
</dbReference>
<evidence type="ECO:0000256" key="2">
    <source>
        <dbReference type="ARBA" id="ARBA00022475"/>
    </source>
</evidence>
<evidence type="ECO:0000256" key="6">
    <source>
        <dbReference type="HAMAP-Rule" id="MF_01844"/>
    </source>
</evidence>
<keyword evidence="3 6" id="KW-0812">Transmembrane</keyword>
<evidence type="ECO:0000313" key="9">
    <source>
        <dbReference type="Proteomes" id="UP001279642"/>
    </source>
</evidence>
<accession>A0ABU5ED11</accession>
<comment type="caution">
    <text evidence="8">The sequence shown here is derived from an EMBL/GenBank/DDBJ whole genome shotgun (WGS) entry which is preliminary data.</text>
</comment>
<keyword evidence="5 6" id="KW-0472">Membrane</keyword>
<feature type="transmembrane region" description="Helical" evidence="6">
    <location>
        <begin position="23"/>
        <end position="44"/>
    </location>
</feature>
<dbReference type="RefSeq" id="WP_320509160.1">
    <property type="nucleotide sequence ID" value="NZ_JAXCLW010000003.1"/>
</dbReference>
<proteinExistence type="inferred from homology"/>
<name>A0ABU5ED11_9PROT</name>
<feature type="transmembrane region" description="Helical" evidence="6">
    <location>
        <begin position="136"/>
        <end position="158"/>
    </location>
</feature>
<keyword evidence="6" id="KW-0739">Sodium transport</keyword>
<keyword evidence="9" id="KW-1185">Reference proteome</keyword>